<dbReference type="GO" id="GO:0008283">
    <property type="term" value="P:cell population proliferation"/>
    <property type="evidence" value="ECO:0007669"/>
    <property type="project" value="UniProtKB-UniRule"/>
</dbReference>
<accession>A0A0A0LR23</accession>
<gene>
    <name evidence="10" type="ORF">Csa_2G354080</name>
</gene>
<comment type="PTM">
    <text evidence="9">PSK-alpha is produced by endopeptidase digestion. PSK-beta is produced from PSK-alpha by exopeptidase digestion.</text>
</comment>
<dbReference type="Proteomes" id="UP000029981">
    <property type="component" value="Chromosome 2"/>
</dbReference>
<evidence type="ECO:0000313" key="10">
    <source>
        <dbReference type="EMBL" id="KGN62431.1"/>
    </source>
</evidence>
<evidence type="ECO:0000256" key="2">
    <source>
        <dbReference type="ARBA" id="ARBA00010781"/>
    </source>
</evidence>
<dbReference type="PANTHER" id="PTHR33285:SF55">
    <property type="entry name" value="PHYTOSULFOKINES 3"/>
    <property type="match status" value="1"/>
</dbReference>
<keyword evidence="8 9" id="KW-0339">Growth factor</keyword>
<comment type="subcellular location">
    <subcellularLocation>
        <location evidence="1 9">Secreted</location>
    </subcellularLocation>
</comment>
<evidence type="ECO:0000256" key="4">
    <source>
        <dbReference type="ARBA" id="ARBA00022525"/>
    </source>
</evidence>
<evidence type="ECO:0000256" key="7">
    <source>
        <dbReference type="ARBA" id="ARBA00022782"/>
    </source>
</evidence>
<keyword evidence="5 9" id="KW-0765">Sulfation</keyword>
<keyword evidence="7 9" id="KW-0221">Differentiation</keyword>
<evidence type="ECO:0000256" key="9">
    <source>
        <dbReference type="RuleBase" id="RU368031"/>
    </source>
</evidence>
<dbReference type="EMBL" id="CM002923">
    <property type="protein sequence ID" value="KGN62431.1"/>
    <property type="molecule type" value="Genomic_DNA"/>
</dbReference>
<keyword evidence="6 9" id="KW-0732">Signal</keyword>
<reference evidence="10 11" key="1">
    <citation type="journal article" date="2009" name="Nat. Genet.">
        <title>The genome of the cucumber, Cucumis sativus L.</title>
        <authorList>
            <person name="Huang S."/>
            <person name="Li R."/>
            <person name="Zhang Z."/>
            <person name="Li L."/>
            <person name="Gu X."/>
            <person name="Fan W."/>
            <person name="Lucas W.J."/>
            <person name="Wang X."/>
            <person name="Xie B."/>
            <person name="Ni P."/>
            <person name="Ren Y."/>
            <person name="Zhu H."/>
            <person name="Li J."/>
            <person name="Lin K."/>
            <person name="Jin W."/>
            <person name="Fei Z."/>
            <person name="Li G."/>
            <person name="Staub J."/>
            <person name="Kilian A."/>
            <person name="van der Vossen E.A."/>
            <person name="Wu Y."/>
            <person name="Guo J."/>
            <person name="He J."/>
            <person name="Jia Z."/>
            <person name="Ren Y."/>
            <person name="Tian G."/>
            <person name="Lu Y."/>
            <person name="Ruan J."/>
            <person name="Qian W."/>
            <person name="Wang M."/>
            <person name="Huang Q."/>
            <person name="Li B."/>
            <person name="Xuan Z."/>
            <person name="Cao J."/>
            <person name="Asan"/>
            <person name="Wu Z."/>
            <person name="Zhang J."/>
            <person name="Cai Q."/>
            <person name="Bai Y."/>
            <person name="Zhao B."/>
            <person name="Han Y."/>
            <person name="Li Y."/>
            <person name="Li X."/>
            <person name="Wang S."/>
            <person name="Shi Q."/>
            <person name="Liu S."/>
            <person name="Cho W.K."/>
            <person name="Kim J.Y."/>
            <person name="Xu Y."/>
            <person name="Heller-Uszynska K."/>
            <person name="Miao H."/>
            <person name="Cheng Z."/>
            <person name="Zhang S."/>
            <person name="Wu J."/>
            <person name="Yang Y."/>
            <person name="Kang H."/>
            <person name="Li M."/>
            <person name="Liang H."/>
            <person name="Ren X."/>
            <person name="Shi Z."/>
            <person name="Wen M."/>
            <person name="Jian M."/>
            <person name="Yang H."/>
            <person name="Zhang G."/>
            <person name="Yang Z."/>
            <person name="Chen R."/>
            <person name="Liu S."/>
            <person name="Li J."/>
            <person name="Ma L."/>
            <person name="Liu H."/>
            <person name="Zhou Y."/>
            <person name="Zhao J."/>
            <person name="Fang X."/>
            <person name="Li G."/>
            <person name="Fang L."/>
            <person name="Li Y."/>
            <person name="Liu D."/>
            <person name="Zheng H."/>
            <person name="Zhang Y."/>
            <person name="Qin N."/>
            <person name="Li Z."/>
            <person name="Yang G."/>
            <person name="Yang S."/>
            <person name="Bolund L."/>
            <person name="Kristiansen K."/>
            <person name="Zheng H."/>
            <person name="Li S."/>
            <person name="Zhang X."/>
            <person name="Yang H."/>
            <person name="Wang J."/>
            <person name="Sun R."/>
            <person name="Zhang B."/>
            <person name="Jiang S."/>
            <person name="Wang J."/>
            <person name="Du Y."/>
            <person name="Li S."/>
        </authorList>
    </citation>
    <scope>NUCLEOTIDE SEQUENCE [LARGE SCALE GENOMIC DNA]</scope>
    <source>
        <strain evidence="11">cv. 9930</strain>
    </source>
</reference>
<name>A0A0A0LR23_CUCSA</name>
<protein>
    <recommendedName>
        <fullName evidence="9">Phytosulfokine</fullName>
    </recommendedName>
    <component>
        <recommendedName>
            <fullName evidence="9">Phytosulfokine-alpha</fullName>
            <shortName evidence="9">PSK-alpha</shortName>
            <shortName evidence="9">Phytosulfokine-a</shortName>
        </recommendedName>
    </component>
    <component>
        <recommendedName>
            <fullName evidence="9">Phytosulfokine-beta</fullName>
            <shortName evidence="9">PSK-beta</shortName>
            <shortName evidence="9">Phytosulfokine-b</shortName>
        </recommendedName>
    </component>
</protein>
<sequence>MSKNLASLTTTIAALATIMSLIIVPSSEGRPIPSFELIPEFATNHNNDGSCEGSGKEDCLIRRTLQAHTDYVYTCDNPTKP</sequence>
<comment type="function">
    <text evidence="9">Promotes plant cell differentiation, organogenesis and somatic embryogenesis as well as cell proliferation.</text>
</comment>
<evidence type="ECO:0000256" key="3">
    <source>
        <dbReference type="ARBA" id="ARBA00022473"/>
    </source>
</evidence>
<evidence type="ECO:0000256" key="6">
    <source>
        <dbReference type="ARBA" id="ARBA00022729"/>
    </source>
</evidence>
<comment type="similarity">
    <text evidence="2 9">Belongs to the phytosulfokine family.</text>
</comment>
<evidence type="ECO:0000256" key="1">
    <source>
        <dbReference type="ARBA" id="ARBA00004613"/>
    </source>
</evidence>
<evidence type="ECO:0000256" key="8">
    <source>
        <dbReference type="ARBA" id="ARBA00023030"/>
    </source>
</evidence>
<keyword evidence="3 9" id="KW-0217">Developmental protein</keyword>
<dbReference type="GO" id="GO:0008083">
    <property type="term" value="F:growth factor activity"/>
    <property type="evidence" value="ECO:0007669"/>
    <property type="project" value="UniProtKB-UniRule"/>
</dbReference>
<dbReference type="GO" id="GO:0030154">
    <property type="term" value="P:cell differentiation"/>
    <property type="evidence" value="ECO:0007669"/>
    <property type="project" value="UniProtKB-UniRule"/>
</dbReference>
<dbReference type="InterPro" id="IPR009438">
    <property type="entry name" value="Phytosulfokine"/>
</dbReference>
<dbReference type="Gramene" id="KGN62431">
    <property type="protein sequence ID" value="KGN62431"/>
    <property type="gene ID" value="Csa_2G354080"/>
</dbReference>
<dbReference type="Pfam" id="PF06404">
    <property type="entry name" value="PSK"/>
    <property type="match status" value="1"/>
</dbReference>
<reference evidence="10 11" key="3">
    <citation type="journal article" date="2010" name="BMC Genomics">
        <title>Transcriptome sequencing and comparative analysis of cucumber flowers with different sex types.</title>
        <authorList>
            <person name="Guo S."/>
            <person name="Zheng Y."/>
            <person name="Joung J.G."/>
            <person name="Liu S."/>
            <person name="Zhang Z."/>
            <person name="Crasta O.R."/>
            <person name="Sobral B.W."/>
            <person name="Xu Y."/>
            <person name="Huang S."/>
            <person name="Fei Z."/>
        </authorList>
    </citation>
    <scope>NUCLEOTIDE SEQUENCE [LARGE SCALE GENOMIC DNA]</scope>
    <source>
        <strain evidence="11">cv. 9930</strain>
    </source>
</reference>
<dbReference type="GO" id="GO:0005576">
    <property type="term" value="C:extracellular region"/>
    <property type="evidence" value="ECO:0007669"/>
    <property type="project" value="UniProtKB-SubCell"/>
</dbReference>
<proteinExistence type="inferred from homology"/>
<evidence type="ECO:0000313" key="11">
    <source>
        <dbReference type="Proteomes" id="UP000029981"/>
    </source>
</evidence>
<keyword evidence="4 9" id="KW-0964">Secreted</keyword>
<dbReference type="PANTHER" id="PTHR33285">
    <property type="entry name" value="PHYTOSULFOKINES 3"/>
    <property type="match status" value="1"/>
</dbReference>
<dbReference type="AlphaFoldDB" id="A0A0A0LR23"/>
<feature type="chain" id="PRO_5031606007" description="Phytosulfokine" evidence="9">
    <location>
        <begin position="30"/>
        <end position="81"/>
    </location>
</feature>
<feature type="signal peptide" evidence="9">
    <location>
        <begin position="1"/>
        <end position="29"/>
    </location>
</feature>
<reference evidence="10 11" key="4">
    <citation type="journal article" date="2011" name="BMC Genomics">
        <title>RNA-Seq improves annotation of protein-coding genes in the cucumber genome.</title>
        <authorList>
            <person name="Li Z."/>
            <person name="Zhang Z."/>
            <person name="Yan P."/>
            <person name="Huang S."/>
            <person name="Fei Z."/>
            <person name="Lin K."/>
        </authorList>
    </citation>
    <scope>NUCLEOTIDE SEQUENCE [LARGE SCALE GENOMIC DNA]</scope>
    <source>
        <strain evidence="11">cv. 9930</strain>
    </source>
</reference>
<comment type="PTM">
    <text evidence="9">Sulfation is important for activity and for the binding to a putative membrane receptor.</text>
</comment>
<reference evidence="10 11" key="2">
    <citation type="journal article" date="2009" name="PLoS ONE">
        <title>An integrated genetic and cytogenetic map of the cucumber genome.</title>
        <authorList>
            <person name="Ren Y."/>
            <person name="Zhang Z."/>
            <person name="Liu J."/>
            <person name="Staub J.E."/>
            <person name="Han Y."/>
            <person name="Cheng Z."/>
            <person name="Li X."/>
            <person name="Lu J."/>
            <person name="Miao H."/>
            <person name="Kang H."/>
            <person name="Xie B."/>
            <person name="Gu X."/>
            <person name="Wang X."/>
            <person name="Du Y."/>
            <person name="Jin W."/>
            <person name="Huang S."/>
        </authorList>
    </citation>
    <scope>NUCLEOTIDE SEQUENCE [LARGE SCALE GENOMIC DNA]</scope>
    <source>
        <strain evidence="11">cv. 9930</strain>
    </source>
</reference>
<keyword evidence="11" id="KW-1185">Reference proteome</keyword>
<evidence type="ECO:0000256" key="5">
    <source>
        <dbReference type="ARBA" id="ARBA00022641"/>
    </source>
</evidence>
<organism evidence="10 11">
    <name type="scientific">Cucumis sativus</name>
    <name type="common">Cucumber</name>
    <dbReference type="NCBI Taxonomy" id="3659"/>
    <lineage>
        <taxon>Eukaryota</taxon>
        <taxon>Viridiplantae</taxon>
        <taxon>Streptophyta</taxon>
        <taxon>Embryophyta</taxon>
        <taxon>Tracheophyta</taxon>
        <taxon>Spermatophyta</taxon>
        <taxon>Magnoliopsida</taxon>
        <taxon>eudicotyledons</taxon>
        <taxon>Gunneridae</taxon>
        <taxon>Pentapetalae</taxon>
        <taxon>rosids</taxon>
        <taxon>fabids</taxon>
        <taxon>Cucurbitales</taxon>
        <taxon>Cucurbitaceae</taxon>
        <taxon>Benincaseae</taxon>
        <taxon>Cucumis</taxon>
    </lineage>
</organism>